<name>J7G2X5_ROSRU</name>
<protein>
    <recommendedName>
        <fullName evidence="3">Aminotransferase-like plant mobile domain-containing protein</fullName>
    </recommendedName>
</protein>
<feature type="compositionally biased region" description="Basic and acidic residues" evidence="2">
    <location>
        <begin position="399"/>
        <end position="424"/>
    </location>
</feature>
<reference evidence="4" key="2">
    <citation type="submission" date="2012-03" db="EMBL/GenBank/DDBJ databases">
        <authorList>
            <person name="Ayana D.T."/>
            <person name="Kaufmann H."/>
            <person name="Biber A."/>
            <person name="Debener T."/>
        </authorList>
    </citation>
    <scope>NUCLEOTIDE SEQUENCE</scope>
    <source>
        <tissue evidence="4">Leaf</tissue>
    </source>
</reference>
<dbReference type="AlphaFoldDB" id="J7G2X5"/>
<evidence type="ECO:0000259" key="3">
    <source>
        <dbReference type="Pfam" id="PF10536"/>
    </source>
</evidence>
<reference evidence="4" key="1">
    <citation type="journal article" date="2012" name="BMC Genomics">
        <title>Evolution of the Rdr1 TNL-cluster in roses and other Rosaceous species.</title>
        <authorList>
            <person name="Terefe-Ayana D."/>
            <person name="Kaufmann H."/>
            <person name="Linde M."/>
            <person name="Debener T."/>
        </authorList>
    </citation>
    <scope>NUCLEOTIDE SEQUENCE</scope>
    <source>
        <tissue evidence="4">Leaf</tissue>
    </source>
</reference>
<feature type="compositionally biased region" description="Basic residues" evidence="2">
    <location>
        <begin position="52"/>
        <end position="62"/>
    </location>
</feature>
<organism evidence="4">
    <name type="scientific">Rosa rugosa</name>
    <name type="common">Rugosa rose</name>
    <dbReference type="NCBI Taxonomy" id="74645"/>
    <lineage>
        <taxon>Eukaryota</taxon>
        <taxon>Viridiplantae</taxon>
        <taxon>Streptophyta</taxon>
        <taxon>Embryophyta</taxon>
        <taxon>Tracheophyta</taxon>
        <taxon>Spermatophyta</taxon>
        <taxon>Magnoliopsida</taxon>
        <taxon>eudicotyledons</taxon>
        <taxon>Gunneridae</taxon>
        <taxon>Pentapetalae</taxon>
        <taxon>rosids</taxon>
        <taxon>fabids</taxon>
        <taxon>Rosales</taxon>
        <taxon>Rosaceae</taxon>
        <taxon>Rosoideae</taxon>
        <taxon>Rosoideae incertae sedis</taxon>
        <taxon>Rosa</taxon>
    </lineage>
</organism>
<feature type="compositionally biased region" description="Acidic residues" evidence="2">
    <location>
        <begin position="388"/>
        <end position="398"/>
    </location>
</feature>
<feature type="compositionally biased region" description="Acidic residues" evidence="2">
    <location>
        <begin position="11"/>
        <end position="29"/>
    </location>
</feature>
<feature type="coiled-coil region" evidence="1">
    <location>
        <begin position="703"/>
        <end position="783"/>
    </location>
</feature>
<evidence type="ECO:0000256" key="1">
    <source>
        <dbReference type="SAM" id="Coils"/>
    </source>
</evidence>
<feature type="compositionally biased region" description="Polar residues" evidence="2">
    <location>
        <begin position="517"/>
        <end position="529"/>
    </location>
</feature>
<dbReference type="InterPro" id="IPR019557">
    <property type="entry name" value="AminoTfrase-like_pln_mobile"/>
</dbReference>
<dbReference type="Pfam" id="PF10536">
    <property type="entry name" value="PMD"/>
    <property type="match status" value="1"/>
</dbReference>
<dbReference type="PANTHER" id="PTHR23159">
    <property type="entry name" value="CENTROSOMAL PROTEIN 2"/>
    <property type="match status" value="1"/>
</dbReference>
<dbReference type="Gene3D" id="3.40.395.10">
    <property type="entry name" value="Adenoviral Proteinase, Chain A"/>
    <property type="match status" value="1"/>
</dbReference>
<sequence>MARTKRKEREPSDDDEDYQEKEEFEEELEEIKKRRQEEIEEEEEEEPSLKQILKKSLKYKKKRQEETEEEEEKVEQSPNKGSSLVLFQKTEAAPKRKRNVKPGHVQYRCTLISFLNTIKDNKKNLSARTLDLLRQSPFGNIVDAFHGGYIEEKSAKKSDDFITLLLQAYDHETDLFFFGKKKFRISTRDISKILGMPEKGDLVPKTSEGAYQSDFVQQFFSNTARINKKAVEKALQDALKDNPTTEDGIEKKDKNVARLILLDLSIKFLFPNAGGTISWDYVKACENLDKIGSYDWAREVGSFLKKSIKTLKKKKESSSPYGNTGGCVLIILYWFCQKTGKINPISGRENEDHGMRKWDIQKLIQNWTSFNSLKKLEKIFENLKEDREESESEEEENRSDEAKTVPEREEKGTDDQNCENKEDNLQVEVAEQETTSEKNKWEKELQKKEEEIRYITVEKDNLKTKLNEKEQELRKITEEMMNLEERNATLVTDNFCLASSVKELEIKLKELEQMLSQKTHTSTAAQQHSSPPPTSAEEKNESNGAASKAAENAENKDQSTVEEAQSHGICTVEECAAAAAAQSPPHCTVQEETQSTTPSQKDSLFQSPTVCMLTVEEMEKQADMFQIVKSPVAARGLPLCTLSPEKEEKTPEENKTGELTMRLTEQHSGETVSSMGLYSYVVRLKNRRRIQKKDNIYWWGDVKAKRKKKAKEIEQRLKEAEKKEKEEKEKEMKASLPDAERKRLEQMVAQQKLDDVPEDVREAIRQMDAAENAQINKEQEEKQLPPEVVDWEESKVYKFMDQDTKRRVQKYWQNAPSGVYFWDGRQYGAQVSRQDLKDMIMDEPIASNCIECYGILLTDQLLEKESQGLDVPTFMNPLCWNSAENLTVYYVHLYLCEPLFQNLARSNYILFPISHESGFHHTLLIFDKELKNWYHCDSKRPKKSSTGKSFKNVQKMVDMVELWMTAVKEQADDMLEQGCRMKFDEKNSSEEELKMMEVPLTETERESIKWIKNNYKTKMAVTELKDSPQQGEDSLDCGLFVMYTMETISKKGRVPKKLTKDDILKFRAHVVKSFAESRHSWNSTHEES</sequence>
<keyword evidence="1" id="KW-0175">Coiled coil</keyword>
<accession>J7G2X5</accession>
<evidence type="ECO:0000256" key="2">
    <source>
        <dbReference type="SAM" id="MobiDB-lite"/>
    </source>
</evidence>
<dbReference type="PANTHER" id="PTHR23159:SF66">
    <property type="entry name" value="OS04G0158400 PROTEIN"/>
    <property type="match status" value="1"/>
</dbReference>
<feature type="region of interest" description="Disordered" evidence="2">
    <location>
        <begin position="385"/>
        <end position="442"/>
    </location>
</feature>
<proteinExistence type="predicted"/>
<evidence type="ECO:0000313" key="4">
    <source>
        <dbReference type="EMBL" id="AFP55549.1"/>
    </source>
</evidence>
<feature type="region of interest" description="Disordered" evidence="2">
    <location>
        <begin position="1"/>
        <end position="86"/>
    </location>
</feature>
<dbReference type="EMBL" id="JQ791545">
    <property type="protein sequence ID" value="AFP55549.1"/>
    <property type="molecule type" value="Genomic_DNA"/>
</dbReference>
<feature type="domain" description="Aminotransferase-like plant mobile" evidence="3">
    <location>
        <begin position="153"/>
        <end position="387"/>
    </location>
</feature>
<feature type="region of interest" description="Disordered" evidence="2">
    <location>
        <begin position="517"/>
        <end position="565"/>
    </location>
</feature>
<dbReference type="SUPFAM" id="SSF54001">
    <property type="entry name" value="Cysteine proteinases"/>
    <property type="match status" value="1"/>
</dbReference>
<dbReference type="InterPro" id="IPR038765">
    <property type="entry name" value="Papain-like_cys_pep_sf"/>
</dbReference>